<dbReference type="eggNOG" id="KOG3928">
    <property type="taxonomic scope" value="Eukaryota"/>
</dbReference>
<dbReference type="Proteomes" id="UP000011750">
    <property type="component" value="Chromosome A08"/>
</dbReference>
<evidence type="ECO:0000256" key="6">
    <source>
        <dbReference type="ARBA" id="ARBA00023274"/>
    </source>
</evidence>
<accession>M4DJF0</accession>
<dbReference type="STRING" id="51351.M4DJF0"/>
<keyword evidence="6" id="KW-0687">Ribonucleoprotein</keyword>
<dbReference type="EnsemblPlants" id="Bra016628.1">
    <property type="protein sequence ID" value="Bra016628.1-P"/>
    <property type="gene ID" value="Bra016628"/>
</dbReference>
<dbReference type="OrthoDB" id="274828at2759"/>
<dbReference type="PANTHER" id="PTHR12810:SF0">
    <property type="entry name" value="SMALL RIBOSOMAL SUBUNIT PROTEIN MS29"/>
    <property type="match status" value="1"/>
</dbReference>
<dbReference type="AlphaFoldDB" id="M4DJF0"/>
<name>M4DJF0_BRACM</name>
<comment type="similarity">
    <text evidence="2">Belongs to the mitochondrion-specific ribosomal protein mS29 family.</text>
</comment>
<keyword evidence="9" id="KW-1185">Reference proteome</keyword>
<evidence type="ECO:0000256" key="1">
    <source>
        <dbReference type="ARBA" id="ARBA00004173"/>
    </source>
</evidence>
<comment type="subcellular location">
    <subcellularLocation>
        <location evidence="1">Mitochondrion</location>
    </subcellularLocation>
</comment>
<organism evidence="8 9">
    <name type="scientific">Brassica campestris</name>
    <name type="common">Field mustard</name>
    <dbReference type="NCBI Taxonomy" id="3711"/>
    <lineage>
        <taxon>Eukaryota</taxon>
        <taxon>Viridiplantae</taxon>
        <taxon>Streptophyta</taxon>
        <taxon>Embryophyta</taxon>
        <taxon>Tracheophyta</taxon>
        <taxon>Spermatophyta</taxon>
        <taxon>Magnoliopsida</taxon>
        <taxon>eudicotyledons</taxon>
        <taxon>Gunneridae</taxon>
        <taxon>Pentapetalae</taxon>
        <taxon>rosids</taxon>
        <taxon>malvids</taxon>
        <taxon>Brassicales</taxon>
        <taxon>Brassicaceae</taxon>
        <taxon>Brassiceae</taxon>
        <taxon>Brassica</taxon>
    </lineage>
</organism>
<proteinExistence type="inferred from homology"/>
<dbReference type="InParanoid" id="M4DJF0"/>
<reference evidence="8" key="3">
    <citation type="submission" date="2023-03" db="UniProtKB">
        <authorList>
            <consortium name="EnsemblPlants"/>
        </authorList>
    </citation>
    <scope>IDENTIFICATION</scope>
    <source>
        <strain evidence="8">cv. Chiifu-401-42</strain>
    </source>
</reference>
<protein>
    <recommendedName>
        <fullName evidence="7">Small ribosomal subunit protein mS29</fullName>
    </recommendedName>
</protein>
<keyword evidence="4" id="KW-0689">Ribosomal protein</keyword>
<keyword evidence="3" id="KW-0809">Transit peptide</keyword>
<dbReference type="SMR" id="M4DJF0"/>
<dbReference type="PANTHER" id="PTHR12810">
    <property type="entry name" value="MITOCHONDRIAL 28S RIBOSOMAL PROTEIN S29"/>
    <property type="match status" value="1"/>
</dbReference>
<dbReference type="GO" id="GO:0005739">
    <property type="term" value="C:mitochondrion"/>
    <property type="evidence" value="ECO:0007669"/>
    <property type="project" value="UniProtKB-SubCell"/>
</dbReference>
<keyword evidence="5" id="KW-0496">Mitochondrion</keyword>
<evidence type="ECO:0000256" key="3">
    <source>
        <dbReference type="ARBA" id="ARBA00022946"/>
    </source>
</evidence>
<dbReference type="HOGENOM" id="CLU_1888695_0_0_1"/>
<sequence>MIPNDHIPKRCSFLVVFQYNNWFTFSEFEEHHARSCRPIHARELTTVNAFRSMMHDDMMVGAFSHSTAVGKLRKDLPDVASDARQKFPRYNLDEAEAVCYYYLRQRLVRRVKYSLKKTGRRYFLWLMEMDQRCVG</sequence>
<evidence type="ECO:0000256" key="2">
    <source>
        <dbReference type="ARBA" id="ARBA00009863"/>
    </source>
</evidence>
<reference evidence="8 9" key="2">
    <citation type="journal article" date="2018" name="Hortic Res">
        <title>Improved Brassica rapa reference genome by single-molecule sequencing and chromosome conformation capture technologies.</title>
        <authorList>
            <person name="Zhang L."/>
            <person name="Cai X."/>
            <person name="Wu J."/>
            <person name="Liu M."/>
            <person name="Grob S."/>
            <person name="Cheng F."/>
            <person name="Liang J."/>
            <person name="Cai C."/>
            <person name="Liu Z."/>
            <person name="Liu B."/>
            <person name="Wang F."/>
            <person name="Li S."/>
            <person name="Liu F."/>
            <person name="Li X."/>
            <person name="Cheng L."/>
            <person name="Yang W."/>
            <person name="Li M.H."/>
            <person name="Grossniklaus U."/>
            <person name="Zheng H."/>
            <person name="Wang X."/>
        </authorList>
    </citation>
    <scope>NUCLEOTIDE SEQUENCE [LARGE SCALE GENOMIC DNA]</scope>
    <source>
        <strain evidence="8 9">cv. Chiifu-401-42</strain>
    </source>
</reference>
<evidence type="ECO:0000256" key="7">
    <source>
        <dbReference type="ARBA" id="ARBA00035140"/>
    </source>
</evidence>
<dbReference type="Gramene" id="Bra016628.1">
    <property type="protein sequence ID" value="Bra016628.1-P"/>
    <property type="gene ID" value="Bra016628"/>
</dbReference>
<dbReference type="InterPro" id="IPR019368">
    <property type="entry name" value="Ribosomal_mS29"/>
</dbReference>
<evidence type="ECO:0000256" key="4">
    <source>
        <dbReference type="ARBA" id="ARBA00022980"/>
    </source>
</evidence>
<evidence type="ECO:0000313" key="8">
    <source>
        <dbReference type="EnsemblPlants" id="Bra016628.1-P"/>
    </source>
</evidence>
<reference evidence="8 9" key="1">
    <citation type="journal article" date="2011" name="Nat. Genet.">
        <title>The genome of the mesopolyploid crop species Brassica rapa.</title>
        <authorList>
            <consortium name="Brassica rapa Genome Sequencing Project Consortium"/>
            <person name="Wang X."/>
            <person name="Wang H."/>
            <person name="Wang J."/>
            <person name="Sun R."/>
            <person name="Wu J."/>
            <person name="Liu S."/>
            <person name="Bai Y."/>
            <person name="Mun J.H."/>
            <person name="Bancroft I."/>
            <person name="Cheng F."/>
            <person name="Huang S."/>
            <person name="Li X."/>
            <person name="Hua W."/>
            <person name="Wang J."/>
            <person name="Wang X."/>
            <person name="Freeling M."/>
            <person name="Pires J.C."/>
            <person name="Paterson A.H."/>
            <person name="Chalhoub B."/>
            <person name="Wang B."/>
            <person name="Hayward A."/>
            <person name="Sharpe A.G."/>
            <person name="Park B.S."/>
            <person name="Weisshaar B."/>
            <person name="Liu B."/>
            <person name="Li B."/>
            <person name="Liu B."/>
            <person name="Tong C."/>
            <person name="Song C."/>
            <person name="Duran C."/>
            <person name="Peng C."/>
            <person name="Geng C."/>
            <person name="Koh C."/>
            <person name="Lin C."/>
            <person name="Edwards D."/>
            <person name="Mu D."/>
            <person name="Shen D."/>
            <person name="Soumpourou E."/>
            <person name="Li F."/>
            <person name="Fraser F."/>
            <person name="Conant G."/>
            <person name="Lassalle G."/>
            <person name="King G.J."/>
            <person name="Bonnema G."/>
            <person name="Tang H."/>
            <person name="Wang H."/>
            <person name="Belcram H."/>
            <person name="Zhou H."/>
            <person name="Hirakawa H."/>
            <person name="Abe H."/>
            <person name="Guo H."/>
            <person name="Wang H."/>
            <person name="Jin H."/>
            <person name="Parkin I.A."/>
            <person name="Batley J."/>
            <person name="Kim J.S."/>
            <person name="Just J."/>
            <person name="Li J."/>
            <person name="Xu J."/>
            <person name="Deng J."/>
            <person name="Kim J.A."/>
            <person name="Li J."/>
            <person name="Yu J."/>
            <person name="Meng J."/>
            <person name="Wang J."/>
            <person name="Min J."/>
            <person name="Poulain J."/>
            <person name="Wang J."/>
            <person name="Hatakeyama K."/>
            <person name="Wu K."/>
            <person name="Wang L."/>
            <person name="Fang L."/>
            <person name="Trick M."/>
            <person name="Links M.G."/>
            <person name="Zhao M."/>
            <person name="Jin M."/>
            <person name="Ramchiary N."/>
            <person name="Drou N."/>
            <person name="Berkman P.J."/>
            <person name="Cai Q."/>
            <person name="Huang Q."/>
            <person name="Li R."/>
            <person name="Tabata S."/>
            <person name="Cheng S."/>
            <person name="Zhang S."/>
            <person name="Zhang S."/>
            <person name="Huang S."/>
            <person name="Sato S."/>
            <person name="Sun S."/>
            <person name="Kwon S.J."/>
            <person name="Choi S.R."/>
            <person name="Lee T.H."/>
            <person name="Fan W."/>
            <person name="Zhao X."/>
            <person name="Tan X."/>
            <person name="Xu X."/>
            <person name="Wang Y."/>
            <person name="Qiu Y."/>
            <person name="Yin Y."/>
            <person name="Li Y."/>
            <person name="Du Y."/>
            <person name="Liao Y."/>
            <person name="Lim Y."/>
            <person name="Narusaka Y."/>
            <person name="Wang Y."/>
            <person name="Wang Z."/>
            <person name="Li Z."/>
            <person name="Wang Z."/>
            <person name="Xiong Z."/>
            <person name="Zhang Z."/>
        </authorList>
    </citation>
    <scope>NUCLEOTIDE SEQUENCE [LARGE SCALE GENOMIC DNA]</scope>
    <source>
        <strain evidence="8 9">cv. Chiifu-401-42</strain>
    </source>
</reference>
<evidence type="ECO:0000256" key="5">
    <source>
        <dbReference type="ARBA" id="ARBA00023128"/>
    </source>
</evidence>
<dbReference type="GO" id="GO:1990904">
    <property type="term" value="C:ribonucleoprotein complex"/>
    <property type="evidence" value="ECO:0007669"/>
    <property type="project" value="UniProtKB-KW"/>
</dbReference>
<dbReference type="GO" id="GO:0005840">
    <property type="term" value="C:ribosome"/>
    <property type="evidence" value="ECO:0007669"/>
    <property type="project" value="UniProtKB-KW"/>
</dbReference>
<evidence type="ECO:0000313" key="9">
    <source>
        <dbReference type="Proteomes" id="UP000011750"/>
    </source>
</evidence>